<dbReference type="PANTHER" id="PTHR11060">
    <property type="entry name" value="PROTEIN MEMO1"/>
    <property type="match status" value="1"/>
</dbReference>
<dbReference type="Gene3D" id="3.40.830.10">
    <property type="entry name" value="LigB-like"/>
    <property type="match status" value="1"/>
</dbReference>
<sequence length="296" mass="33338">MSIREASHSGSWYPSSARELNAKLEGWLSKASPSLRPAKAIIAPHAGYQYCGSCGAHAYKQVDPSRVKRIFILGPSHHKYLPGCAITSLTHYETPLYNLAVDTVVNEELFATGKFEKLSRSDDEHEHSIELHLPYIAKVMESKKDQFTIVPILVGSLNSESEAKFGKLLSKYLIRPENLFVVSSDFCHWGKRYNYTSWDGRRPIYKYIEALDRTGMDAIEKLEPGGFTEYLKNSKNTICGRHPIGVLLNAVEVLRQMNGVTHPWTLKFIHYSQSNACEYKEDSSVSYAAGVLFSKP</sequence>
<evidence type="ECO:0000313" key="2">
    <source>
        <dbReference type="EMBL" id="CAH3040749.1"/>
    </source>
</evidence>
<evidence type="ECO:0000256" key="1">
    <source>
        <dbReference type="ARBA" id="ARBA00006315"/>
    </source>
</evidence>
<protein>
    <recommendedName>
        <fullName evidence="4">Protein MEMO1</fullName>
    </recommendedName>
</protein>
<dbReference type="Proteomes" id="UP001159405">
    <property type="component" value="Unassembled WGS sequence"/>
</dbReference>
<organism evidence="2 3">
    <name type="scientific">Porites lobata</name>
    <dbReference type="NCBI Taxonomy" id="104759"/>
    <lineage>
        <taxon>Eukaryota</taxon>
        <taxon>Metazoa</taxon>
        <taxon>Cnidaria</taxon>
        <taxon>Anthozoa</taxon>
        <taxon>Hexacorallia</taxon>
        <taxon>Scleractinia</taxon>
        <taxon>Fungiina</taxon>
        <taxon>Poritidae</taxon>
        <taxon>Porites</taxon>
    </lineage>
</organism>
<dbReference type="PANTHER" id="PTHR11060:SF0">
    <property type="entry name" value="PROTEIN MEMO1"/>
    <property type="match status" value="1"/>
</dbReference>
<keyword evidence="3" id="KW-1185">Reference proteome</keyword>
<name>A0ABN8N5S8_9CNID</name>
<dbReference type="HAMAP" id="MF_00055">
    <property type="entry name" value="MEMO1"/>
    <property type="match status" value="1"/>
</dbReference>
<comment type="similarity">
    <text evidence="1">Belongs to the MEMO1 family.</text>
</comment>
<comment type="caution">
    <text evidence="2">The sequence shown here is derived from an EMBL/GenBank/DDBJ whole genome shotgun (WGS) entry which is preliminary data.</text>
</comment>
<dbReference type="InterPro" id="IPR002737">
    <property type="entry name" value="MEMO1_fam"/>
</dbReference>
<evidence type="ECO:0008006" key="4">
    <source>
        <dbReference type="Google" id="ProtNLM"/>
    </source>
</evidence>
<gene>
    <name evidence="2" type="ORF">PLOB_00045399</name>
</gene>
<accession>A0ABN8N5S8</accession>
<dbReference type="Pfam" id="PF01875">
    <property type="entry name" value="Memo"/>
    <property type="match status" value="1"/>
</dbReference>
<proteinExistence type="inferred from homology"/>
<dbReference type="CDD" id="cd07361">
    <property type="entry name" value="MEMO_like"/>
    <property type="match status" value="1"/>
</dbReference>
<dbReference type="EMBL" id="CALNXK010000008">
    <property type="protein sequence ID" value="CAH3040749.1"/>
    <property type="molecule type" value="Genomic_DNA"/>
</dbReference>
<reference evidence="2 3" key="1">
    <citation type="submission" date="2022-05" db="EMBL/GenBank/DDBJ databases">
        <authorList>
            <consortium name="Genoscope - CEA"/>
            <person name="William W."/>
        </authorList>
    </citation>
    <scope>NUCLEOTIDE SEQUENCE [LARGE SCALE GENOMIC DNA]</scope>
</reference>
<evidence type="ECO:0000313" key="3">
    <source>
        <dbReference type="Proteomes" id="UP001159405"/>
    </source>
</evidence>
<dbReference type="NCBIfam" id="TIGR04336">
    <property type="entry name" value="AmmeMemoSam_B"/>
    <property type="match status" value="1"/>
</dbReference>